<keyword evidence="3" id="KW-1185">Reference proteome</keyword>
<feature type="compositionally biased region" description="Polar residues" evidence="1">
    <location>
        <begin position="516"/>
        <end position="540"/>
    </location>
</feature>
<feature type="compositionally biased region" description="Polar residues" evidence="1">
    <location>
        <begin position="250"/>
        <end position="265"/>
    </location>
</feature>
<feature type="region of interest" description="Disordered" evidence="1">
    <location>
        <begin position="22"/>
        <end position="341"/>
    </location>
</feature>
<name>A0A433QTY5_9FUNG</name>
<evidence type="ECO:0000313" key="2">
    <source>
        <dbReference type="EMBL" id="RUS33253.1"/>
    </source>
</evidence>
<feature type="region of interest" description="Disordered" evidence="1">
    <location>
        <begin position="475"/>
        <end position="608"/>
    </location>
</feature>
<feature type="compositionally biased region" description="Acidic residues" evidence="1">
    <location>
        <begin position="172"/>
        <end position="201"/>
    </location>
</feature>
<feature type="compositionally biased region" description="Low complexity" evidence="1">
    <location>
        <begin position="95"/>
        <end position="113"/>
    </location>
</feature>
<dbReference type="Proteomes" id="UP000274822">
    <property type="component" value="Unassembled WGS sequence"/>
</dbReference>
<gene>
    <name evidence="2" type="ORF">BC938DRAFT_472379</name>
</gene>
<feature type="compositionally biased region" description="Low complexity" evidence="1">
    <location>
        <begin position="582"/>
        <end position="601"/>
    </location>
</feature>
<evidence type="ECO:0000313" key="3">
    <source>
        <dbReference type="Proteomes" id="UP000274822"/>
    </source>
</evidence>
<feature type="compositionally biased region" description="Polar residues" evidence="1">
    <location>
        <begin position="294"/>
        <end position="303"/>
    </location>
</feature>
<dbReference type="AlphaFoldDB" id="A0A433QTY5"/>
<accession>A0A433QTY5</accession>
<feature type="compositionally biased region" description="Low complexity" evidence="1">
    <location>
        <begin position="206"/>
        <end position="225"/>
    </location>
</feature>
<comment type="caution">
    <text evidence="2">The sequence shown here is derived from an EMBL/GenBank/DDBJ whole genome shotgun (WGS) entry which is preliminary data.</text>
</comment>
<feature type="compositionally biased region" description="Acidic residues" evidence="1">
    <location>
        <begin position="266"/>
        <end position="285"/>
    </location>
</feature>
<proteinExistence type="predicted"/>
<evidence type="ECO:0000256" key="1">
    <source>
        <dbReference type="SAM" id="MobiDB-lite"/>
    </source>
</evidence>
<sequence>MSAVDNITVNFSRLALAKAIKTPDAGEDDAEPWQKSVIFHQSHIPQSPPPKQRRGAPQGQGRQQQQLKNGLRGSHGSRSADNLPLGQSRDYRRGSNSSRWDSNSDSNSEDLNSQRSDFANQKRNSDATRAMPKSRLQHQYNPTEGAKVGTSKAAGKAVKISGKHGKKKQLASDDEDDDDDDTDDDEDEDGNEDEDEDDDSEELKPPQRSSASRSSLIPSLPSSAPDTSYLLQAPHGPSVRRVSASAVEGLSQQSPRIRNLQPPSSSDEEEEEDEDDEDEDEDEDTPIGARPSHQRASSSSFDQTDMMATVMAAGSGRGTPISRQATPQQRPVLEPGKEEPERVSAIENWRRTMVEDVEGLRQNPYHDMAYYNEQQNALAQENYDFAAAGLRQRPASVDQLAGFGPMVPPPQGRFEQRTRRNTLGDSESPLMMPVMQLQQQPMATRSANPNRRSANRLSMSGMDILLEREAQRAELTKNQRRGVSTPKQPHIEGLLAKLPTPGMGTVNFQQQQQQQSKPPKSNRSANPNQGNYHPHSSSSTQKKRPPPVAGRPASSMGFTDHPGQRSPSGLSQSPRHHHGSSSRRSVSPHGGPHPTPSHSTPILSGMMMDPSFGGPMFLAPPGGPGSMMGLGVTMGPMGNMGMGNMGMGNMGNMGSMGMVPMMPIGMAPMGMAPMGMTPSGRPASMMGVMGPGGQRRASSVGWNGLPGTP</sequence>
<organism evidence="2 3">
    <name type="scientific">Jimgerdemannia flammicorona</name>
    <dbReference type="NCBI Taxonomy" id="994334"/>
    <lineage>
        <taxon>Eukaryota</taxon>
        <taxon>Fungi</taxon>
        <taxon>Fungi incertae sedis</taxon>
        <taxon>Mucoromycota</taxon>
        <taxon>Mucoromycotina</taxon>
        <taxon>Endogonomycetes</taxon>
        <taxon>Endogonales</taxon>
        <taxon>Endogonaceae</taxon>
        <taxon>Jimgerdemannia</taxon>
    </lineage>
</organism>
<reference evidence="2 3" key="1">
    <citation type="journal article" date="2018" name="New Phytol.">
        <title>Phylogenomics of Endogonaceae and evolution of mycorrhizas within Mucoromycota.</title>
        <authorList>
            <person name="Chang Y."/>
            <person name="Desiro A."/>
            <person name="Na H."/>
            <person name="Sandor L."/>
            <person name="Lipzen A."/>
            <person name="Clum A."/>
            <person name="Barry K."/>
            <person name="Grigoriev I.V."/>
            <person name="Martin F.M."/>
            <person name="Stajich J.E."/>
            <person name="Smith M.E."/>
            <person name="Bonito G."/>
            <person name="Spatafora J.W."/>
        </authorList>
    </citation>
    <scope>NUCLEOTIDE SEQUENCE [LARGE SCALE GENOMIC DNA]</scope>
    <source>
        <strain evidence="2 3">AD002</strain>
    </source>
</reference>
<protein>
    <submittedName>
        <fullName evidence="2">Uncharacterized protein</fullName>
    </submittedName>
</protein>
<feature type="compositionally biased region" description="Low complexity" evidence="1">
    <location>
        <begin position="55"/>
        <end position="72"/>
    </location>
</feature>
<dbReference type="EMBL" id="RBNJ01001341">
    <property type="protein sequence ID" value="RUS33253.1"/>
    <property type="molecule type" value="Genomic_DNA"/>
</dbReference>